<dbReference type="Proteomes" id="UP000694558">
    <property type="component" value="Chromosome 2"/>
</dbReference>
<feature type="compositionally biased region" description="Polar residues" evidence="1">
    <location>
        <begin position="293"/>
        <end position="305"/>
    </location>
</feature>
<reference evidence="3" key="2">
    <citation type="submission" date="2025-08" db="UniProtKB">
        <authorList>
            <consortium name="Ensembl"/>
        </authorList>
    </citation>
    <scope>IDENTIFICATION</scope>
</reference>
<dbReference type="Ensembl" id="ENSSMAT00000025982.2">
    <property type="protein sequence ID" value="ENSSMAP00000025669.2"/>
    <property type="gene ID" value="ENSSMAG00000015720.2"/>
</dbReference>
<sequence>MRHVVMWSHSTHVSLVFASFFFFSQSPVEDVRAASPSAGERPKSSTPPATTTAAAAPTAPTNPTLLPAAAAPTAPTNPTLLPAAAAPATKTNAQRSSPTAAAAKPSVTGGALPPSVPCSASVFSFLTPVLPTASSPPSLPALSSPPPISASPPPPSLVPQPTFIAPIALSPGAAQGFHPPSSCLHRTSPPVPSLPHSPSPPTSSLIHHPASRVREAPPAAAQTPNALPDSGGCLTKSQASQNQSHIPVSQTQTPVTHTDAQTPASLPKIQYSIPQHQSLTEVSQNQIQDSVLQPQAQSDMVQIQASHPPPGASYTLTPQASVPVPGSAQPPHPSQLPHPSLCVSASPTHPPLPAQTPDARFQTEGPRPPAHPPSQQPHPAHHPQSIPGSVPLQSLAQLYQDPLYPGFPQGETGDMAQTPSFSSNISGDDLPQDFNILRFFFNLGVKAYSMPLFPPLPVSPAPPTRPHPVPQAPLPLPLPPLPPRQAPGVVPSDIGDASVRPPGPPSLSPPVQASPLPSSSRAVTPSLSLLPTGCPAPRFHGNSTRRHRHPQTPTTLLGILPQLHPTHFLLPHLRGTTQLRAQVTRCTPRPCPSTPSPLWATSLHPPLTSTTGRWSSFSPQMGMWCRGVDPVLWTVPLPLTWLTLTTTTGQ</sequence>
<feature type="compositionally biased region" description="Pro residues" evidence="1">
    <location>
        <begin position="461"/>
        <end position="485"/>
    </location>
</feature>
<feature type="signal peptide" evidence="2">
    <location>
        <begin position="1"/>
        <end position="18"/>
    </location>
</feature>
<accession>A0A8D3AYN7</accession>
<feature type="compositionally biased region" description="Polar residues" evidence="1">
    <location>
        <begin position="515"/>
        <end position="529"/>
    </location>
</feature>
<feature type="region of interest" description="Disordered" evidence="1">
    <location>
        <begin position="33"/>
        <end position="110"/>
    </location>
</feature>
<feature type="compositionally biased region" description="Polar residues" evidence="1">
    <location>
        <begin position="235"/>
        <end position="261"/>
    </location>
</feature>
<feature type="region of interest" description="Disordered" evidence="1">
    <location>
        <begin position="293"/>
        <end position="389"/>
    </location>
</feature>
<feature type="compositionally biased region" description="Polar residues" evidence="1">
    <location>
        <begin position="415"/>
        <end position="426"/>
    </location>
</feature>
<feature type="compositionally biased region" description="Pro residues" evidence="1">
    <location>
        <begin position="189"/>
        <end position="201"/>
    </location>
</feature>
<evidence type="ECO:0000256" key="1">
    <source>
        <dbReference type="SAM" id="MobiDB-lite"/>
    </source>
</evidence>
<feature type="compositionally biased region" description="Pro residues" evidence="1">
    <location>
        <begin position="366"/>
        <end position="376"/>
    </location>
</feature>
<feature type="compositionally biased region" description="Low complexity" evidence="1">
    <location>
        <begin position="46"/>
        <end position="89"/>
    </location>
</feature>
<evidence type="ECO:0000256" key="2">
    <source>
        <dbReference type="SAM" id="SignalP"/>
    </source>
</evidence>
<dbReference type="GeneTree" id="ENSGT00940000178415"/>
<feature type="chain" id="PRO_5034043587" evidence="2">
    <location>
        <begin position="19"/>
        <end position="650"/>
    </location>
</feature>
<feature type="region of interest" description="Disordered" evidence="1">
    <location>
        <begin position="174"/>
        <end position="261"/>
    </location>
</feature>
<evidence type="ECO:0000313" key="3">
    <source>
        <dbReference type="Ensembl" id="ENSSMAP00000025669.2"/>
    </source>
</evidence>
<feature type="region of interest" description="Disordered" evidence="1">
    <location>
        <begin position="133"/>
        <end position="159"/>
    </location>
</feature>
<protein>
    <submittedName>
        <fullName evidence="3">Uncharacterized protein</fullName>
    </submittedName>
</protein>
<organism evidence="3 4">
    <name type="scientific">Scophthalmus maximus</name>
    <name type="common">Turbot</name>
    <name type="synonym">Psetta maxima</name>
    <dbReference type="NCBI Taxonomy" id="52904"/>
    <lineage>
        <taxon>Eukaryota</taxon>
        <taxon>Metazoa</taxon>
        <taxon>Chordata</taxon>
        <taxon>Craniata</taxon>
        <taxon>Vertebrata</taxon>
        <taxon>Euteleostomi</taxon>
        <taxon>Actinopterygii</taxon>
        <taxon>Neopterygii</taxon>
        <taxon>Teleostei</taxon>
        <taxon>Neoteleostei</taxon>
        <taxon>Acanthomorphata</taxon>
        <taxon>Carangaria</taxon>
        <taxon>Pleuronectiformes</taxon>
        <taxon>Pleuronectoidei</taxon>
        <taxon>Scophthalmidae</taxon>
        <taxon>Scophthalmus</taxon>
    </lineage>
</organism>
<feature type="compositionally biased region" description="Polar residues" evidence="1">
    <location>
        <begin position="90"/>
        <end position="99"/>
    </location>
</feature>
<proteinExistence type="predicted"/>
<reference evidence="3" key="1">
    <citation type="submission" date="2023-05" db="EMBL/GenBank/DDBJ databases">
        <title>High-quality long-read genome of Scophthalmus maximus.</title>
        <authorList>
            <person name="Lien S."/>
            <person name="Martinez P."/>
        </authorList>
    </citation>
    <scope>NUCLEOTIDE SEQUENCE [LARGE SCALE GENOMIC DNA]</scope>
</reference>
<name>A0A8D3AYN7_SCOMX</name>
<feature type="compositionally biased region" description="Pro residues" evidence="1">
    <location>
        <begin position="137"/>
        <end position="158"/>
    </location>
</feature>
<feature type="region of interest" description="Disordered" evidence="1">
    <location>
        <begin position="401"/>
        <end position="426"/>
    </location>
</feature>
<dbReference type="AlphaFoldDB" id="A0A8D3AYN7"/>
<feature type="region of interest" description="Disordered" evidence="1">
    <location>
        <begin position="461"/>
        <end position="532"/>
    </location>
</feature>
<keyword evidence="2" id="KW-0732">Signal</keyword>
<evidence type="ECO:0000313" key="4">
    <source>
        <dbReference type="Proteomes" id="UP000694558"/>
    </source>
</evidence>